<reference evidence="2" key="1">
    <citation type="submission" date="2013-08" db="EMBL/GenBank/DDBJ databases">
        <authorList>
            <person name="Mendez C."/>
            <person name="Richter M."/>
            <person name="Ferrer M."/>
            <person name="Sanchez J."/>
        </authorList>
    </citation>
    <scope>NUCLEOTIDE SEQUENCE</scope>
</reference>
<evidence type="ECO:0000256" key="1">
    <source>
        <dbReference type="ARBA" id="ARBA00005254"/>
    </source>
</evidence>
<dbReference type="PANTHER" id="PTHR42964:SF1">
    <property type="entry name" value="POLYKETIDE BIOSYNTHESIS ENOYL-COA HYDRATASE PKSH-RELATED"/>
    <property type="match status" value="1"/>
</dbReference>
<evidence type="ECO:0000313" key="2">
    <source>
        <dbReference type="EMBL" id="EQD28124.1"/>
    </source>
</evidence>
<keyword evidence="2" id="KW-0413">Isomerase</keyword>
<dbReference type="InterPro" id="IPR029045">
    <property type="entry name" value="ClpP/crotonase-like_dom_sf"/>
</dbReference>
<dbReference type="SUPFAM" id="SSF52096">
    <property type="entry name" value="ClpP/crotonase"/>
    <property type="match status" value="1"/>
</dbReference>
<protein>
    <submittedName>
        <fullName evidence="2">Enoyl-CoA hydratase/isomerase</fullName>
    </submittedName>
</protein>
<accession>T0ZHB7</accession>
<comment type="caution">
    <text evidence="2">The sequence shown here is derived from an EMBL/GenBank/DDBJ whole genome shotgun (WGS) entry which is preliminary data.</text>
</comment>
<sequence>MMKDWETSMDAKVWMDKYAHPLLELISNYPKPIISAVNGIAFGGGCELNILFDIVIAANDSIFSLPEGLIGALPPIGSSYGVALIGRQIGRYLLTGEWISAEDARRIGIVDVVVPSDQMQAAIVEFTGKLSNIAPLSAAAIKSSMNSVRRTFASNAIAAGNELLILASSEDFKHGQESFLRKRKPVWKGR</sequence>
<dbReference type="EMBL" id="AUZX01015742">
    <property type="protein sequence ID" value="EQD28124.1"/>
    <property type="molecule type" value="Genomic_DNA"/>
</dbReference>
<name>T0ZHB7_9ZZZZ</name>
<reference evidence="2" key="2">
    <citation type="journal article" date="2014" name="ISME J.">
        <title>Microbial stratification in low pH oxic and suboxic macroscopic growths along an acid mine drainage.</title>
        <authorList>
            <person name="Mendez-Garcia C."/>
            <person name="Mesa V."/>
            <person name="Sprenger R.R."/>
            <person name="Richter M."/>
            <person name="Diez M.S."/>
            <person name="Solano J."/>
            <person name="Bargiela R."/>
            <person name="Golyshina O.V."/>
            <person name="Manteca A."/>
            <person name="Ramos J.L."/>
            <person name="Gallego J.R."/>
            <person name="Llorente I."/>
            <person name="Martins Dos Santos V.A."/>
            <person name="Jensen O.N."/>
            <person name="Pelaez A.I."/>
            <person name="Sanchez J."/>
            <person name="Ferrer M."/>
        </authorList>
    </citation>
    <scope>NUCLEOTIDE SEQUENCE</scope>
</reference>
<dbReference type="InterPro" id="IPR051683">
    <property type="entry name" value="Enoyl-CoA_Hydratase/Isomerase"/>
</dbReference>
<comment type="similarity">
    <text evidence="1">Belongs to the enoyl-CoA hydratase/isomerase family.</text>
</comment>
<dbReference type="Gene3D" id="1.10.12.10">
    <property type="entry name" value="Lyase 2-enoyl-coa Hydratase, Chain A, domain 2"/>
    <property type="match status" value="1"/>
</dbReference>
<dbReference type="AlphaFoldDB" id="T0ZHB7"/>
<dbReference type="PANTHER" id="PTHR42964">
    <property type="entry name" value="ENOYL-COA HYDRATASE"/>
    <property type="match status" value="1"/>
</dbReference>
<dbReference type="GO" id="GO:0016853">
    <property type="term" value="F:isomerase activity"/>
    <property type="evidence" value="ECO:0007669"/>
    <property type="project" value="UniProtKB-KW"/>
</dbReference>
<dbReference type="InterPro" id="IPR001753">
    <property type="entry name" value="Enoyl-CoA_hydra/iso"/>
</dbReference>
<organism evidence="2">
    <name type="scientific">mine drainage metagenome</name>
    <dbReference type="NCBI Taxonomy" id="410659"/>
    <lineage>
        <taxon>unclassified sequences</taxon>
        <taxon>metagenomes</taxon>
        <taxon>ecological metagenomes</taxon>
    </lineage>
</organism>
<dbReference type="CDD" id="cd06558">
    <property type="entry name" value="crotonase-like"/>
    <property type="match status" value="1"/>
</dbReference>
<dbReference type="Gene3D" id="3.90.226.10">
    <property type="entry name" value="2-enoyl-CoA Hydratase, Chain A, domain 1"/>
    <property type="match status" value="1"/>
</dbReference>
<dbReference type="Pfam" id="PF00378">
    <property type="entry name" value="ECH_1"/>
    <property type="match status" value="1"/>
</dbReference>
<gene>
    <name evidence="2" type="ORF">B1A_21295</name>
</gene>
<proteinExistence type="inferred from homology"/>
<dbReference type="InterPro" id="IPR014748">
    <property type="entry name" value="Enoyl-CoA_hydra_C"/>
</dbReference>